<dbReference type="InterPro" id="IPR036188">
    <property type="entry name" value="FAD/NAD-bd_sf"/>
</dbReference>
<evidence type="ECO:0000256" key="5">
    <source>
        <dbReference type="ARBA" id="ARBA00023002"/>
    </source>
</evidence>
<accession>A0A0E3LP36</accession>
<keyword evidence="11" id="KW-1185">Reference proteome</keyword>
<dbReference type="GeneID" id="24846154"/>
<dbReference type="EC" id="1.3.1.83" evidence="2"/>
<evidence type="ECO:0000256" key="9">
    <source>
        <dbReference type="ARBA" id="ARBA00047837"/>
    </source>
</evidence>
<dbReference type="FunFam" id="3.50.50.60:FF:000083">
    <property type="entry name" value="Geranylgeranyl diphosphate reductase"/>
    <property type="match status" value="1"/>
</dbReference>
<proteinExistence type="inferred from homology"/>
<evidence type="ECO:0000313" key="10">
    <source>
        <dbReference type="EMBL" id="AKB55836.1"/>
    </source>
</evidence>
<dbReference type="GO" id="GO:0015979">
    <property type="term" value="P:photosynthesis"/>
    <property type="evidence" value="ECO:0007669"/>
    <property type="project" value="UniProtKB-KW"/>
</dbReference>
<evidence type="ECO:0000256" key="6">
    <source>
        <dbReference type="ARBA" id="ARBA00023171"/>
    </source>
</evidence>
<organism evidence="10 11">
    <name type="scientific">Methanosarcina barkeri MS</name>
    <dbReference type="NCBI Taxonomy" id="1434108"/>
    <lineage>
        <taxon>Archaea</taxon>
        <taxon>Methanobacteriati</taxon>
        <taxon>Methanobacteriota</taxon>
        <taxon>Stenosarchaea group</taxon>
        <taxon>Methanomicrobia</taxon>
        <taxon>Methanosarcinales</taxon>
        <taxon>Methanosarcinaceae</taxon>
        <taxon>Methanosarcina</taxon>
    </lineage>
</organism>
<dbReference type="InterPro" id="IPR050407">
    <property type="entry name" value="Geranylgeranyl_reductase"/>
</dbReference>
<evidence type="ECO:0000313" key="11">
    <source>
        <dbReference type="Proteomes" id="UP000033033"/>
    </source>
</evidence>
<dbReference type="InterPro" id="IPR011777">
    <property type="entry name" value="Geranylgeranyl_Rdtase_fam"/>
</dbReference>
<name>A0A0E3LP36_METBA</name>
<sequence length="374" mass="42129">MYDLIIIGGGPSGASAGRRAGKLGLNTLLLEKEEFPRYKPCGGGLSAHAISYLDFKLPQDIIEWEVTGVKAIFKDQSVNVHKDHRIFALVSRNKFDNFLLEKAKETEIEVHTGEKALCCREMPDCIEVDTRQGTYQAKFAIIAEGAQGIVKTCVRPTDNKNEYGICLVTEVPANEREIEERLGKSLELHFGIARGGYGWIFPHKTYYSVGIGGVVKDFTHPKESMLNFLKDNGFSGEYKLHGHKIPWGGIKRKVVGSRVLLSGDAAGFVDASSGEGLAYAIRSGQLAASVLAEICQQRGKLKDLHKYESICKTEFGTHLKYSRIFSKLIHSFPERSFKMFIDNREILDKYLEVMDFKIDYKDYLRWSLLNFKLR</sequence>
<dbReference type="NCBIfam" id="TIGR02032">
    <property type="entry name" value="GG-red-SF"/>
    <property type="match status" value="1"/>
</dbReference>
<evidence type="ECO:0000256" key="4">
    <source>
        <dbReference type="ARBA" id="ARBA00022857"/>
    </source>
</evidence>
<dbReference type="GO" id="GO:0102067">
    <property type="term" value="F:geranylgeranyl diphosphate reductase activity"/>
    <property type="evidence" value="ECO:0007669"/>
    <property type="project" value="UniProtKB-EC"/>
</dbReference>
<evidence type="ECO:0000256" key="3">
    <source>
        <dbReference type="ARBA" id="ARBA00022531"/>
    </source>
</evidence>
<dbReference type="SUPFAM" id="SSF51905">
    <property type="entry name" value="FAD/NAD(P)-binding domain"/>
    <property type="match status" value="1"/>
</dbReference>
<comment type="similarity">
    <text evidence="1">Belongs to the geranylgeranyl reductase family. ChlP subfamily.</text>
</comment>
<keyword evidence="5 10" id="KW-0560">Oxidoreductase</keyword>
<dbReference type="PANTHER" id="PTHR42685:SF18">
    <property type="entry name" value="DIGERANYLGERANYLGLYCEROPHOSPHOLIPID REDUCTASE"/>
    <property type="match status" value="1"/>
</dbReference>
<protein>
    <recommendedName>
        <fullName evidence="2">geranylgeranyl diphosphate reductase</fullName>
        <ecNumber evidence="2">1.3.1.83</ecNumber>
    </recommendedName>
    <alternativeName>
        <fullName evidence="8">Geranylgeranyl reductase</fullName>
    </alternativeName>
</protein>
<dbReference type="RefSeq" id="WP_048121549.1">
    <property type="nucleotide sequence ID" value="NZ_CP009528.1"/>
</dbReference>
<dbReference type="GO" id="GO:0015995">
    <property type="term" value="P:chlorophyll biosynthetic process"/>
    <property type="evidence" value="ECO:0007669"/>
    <property type="project" value="UniProtKB-KW"/>
</dbReference>
<dbReference type="HOGENOM" id="CLU_024648_5_0_2"/>
<dbReference type="Proteomes" id="UP000033033">
    <property type="component" value="Chromosome"/>
</dbReference>
<dbReference type="PRINTS" id="PR00420">
    <property type="entry name" value="RNGMNOXGNASE"/>
</dbReference>
<dbReference type="PATRIC" id="fig|1434108.4.peg.3617"/>
<evidence type="ECO:0000256" key="1">
    <source>
        <dbReference type="ARBA" id="ARBA00006632"/>
    </source>
</evidence>
<keyword evidence="3" id="KW-0602">Photosynthesis</keyword>
<dbReference type="STRING" id="1434108.MSBRM_2838"/>
<dbReference type="EMBL" id="CP009528">
    <property type="protein sequence ID" value="AKB55836.1"/>
    <property type="molecule type" value="Genomic_DNA"/>
</dbReference>
<reference evidence="10 11" key="1">
    <citation type="submission" date="2014-07" db="EMBL/GenBank/DDBJ databases">
        <title>Methanogenic archaea and the global carbon cycle.</title>
        <authorList>
            <person name="Henriksen J.R."/>
            <person name="Luke J."/>
            <person name="Reinhart S."/>
            <person name="Benedict M.N."/>
            <person name="Youngblut N.D."/>
            <person name="Metcalf M.E."/>
            <person name="Whitaker R.J."/>
            <person name="Metcalf W.W."/>
        </authorList>
    </citation>
    <scope>NUCLEOTIDE SEQUENCE [LARGE SCALE GENOMIC DNA]</scope>
    <source>
        <strain evidence="10 11">MS</strain>
    </source>
</reference>
<dbReference type="AlphaFoldDB" id="A0A0E3LP36"/>
<comment type="catalytic activity">
    <reaction evidence="9">
        <text>phytyl diphosphate + 3 NADP(+) = geranylgeranyl diphosphate + 3 NADPH + 3 H(+)</text>
        <dbReference type="Rhea" id="RHEA:26229"/>
        <dbReference type="ChEBI" id="CHEBI:15378"/>
        <dbReference type="ChEBI" id="CHEBI:57533"/>
        <dbReference type="ChEBI" id="CHEBI:57783"/>
        <dbReference type="ChEBI" id="CHEBI:58349"/>
        <dbReference type="ChEBI" id="CHEBI:75434"/>
        <dbReference type="EC" id="1.3.1.83"/>
    </reaction>
</comment>
<dbReference type="Pfam" id="PF13738">
    <property type="entry name" value="Pyr_redox_3"/>
    <property type="match status" value="1"/>
</dbReference>
<dbReference type="Gene3D" id="3.50.50.60">
    <property type="entry name" value="FAD/NAD(P)-binding domain"/>
    <property type="match status" value="1"/>
</dbReference>
<keyword evidence="4" id="KW-0521">NADP</keyword>
<keyword evidence="6" id="KW-0149">Chlorophyll biosynthesis</keyword>
<dbReference type="KEGG" id="mby:MSBRM_2838"/>
<dbReference type="PANTHER" id="PTHR42685">
    <property type="entry name" value="GERANYLGERANYL DIPHOSPHATE REDUCTASE"/>
    <property type="match status" value="1"/>
</dbReference>
<evidence type="ECO:0000256" key="8">
    <source>
        <dbReference type="ARBA" id="ARBA00033069"/>
    </source>
</evidence>
<evidence type="ECO:0000256" key="7">
    <source>
        <dbReference type="ARBA" id="ARBA00023444"/>
    </source>
</evidence>
<comment type="pathway">
    <text evidence="7">Porphyrin-containing compound metabolism.</text>
</comment>
<evidence type="ECO:0000256" key="2">
    <source>
        <dbReference type="ARBA" id="ARBA00012380"/>
    </source>
</evidence>
<gene>
    <name evidence="10" type="ORF">MSBRM_2838</name>
</gene>